<organism evidence="1">
    <name type="scientific">Lepeophtheirus salmonis</name>
    <name type="common">Salmon louse</name>
    <name type="synonym">Caligus salmonis</name>
    <dbReference type="NCBI Taxonomy" id="72036"/>
    <lineage>
        <taxon>Eukaryota</taxon>
        <taxon>Metazoa</taxon>
        <taxon>Ecdysozoa</taxon>
        <taxon>Arthropoda</taxon>
        <taxon>Crustacea</taxon>
        <taxon>Multicrustacea</taxon>
        <taxon>Hexanauplia</taxon>
        <taxon>Copepoda</taxon>
        <taxon>Siphonostomatoida</taxon>
        <taxon>Caligidae</taxon>
        <taxon>Lepeophtheirus</taxon>
    </lineage>
</organism>
<protein>
    <submittedName>
        <fullName evidence="1">Uncharacterized protein</fullName>
    </submittedName>
</protein>
<evidence type="ECO:0000313" key="1">
    <source>
        <dbReference type="EMBL" id="CDW36144.1"/>
    </source>
</evidence>
<dbReference type="EMBL" id="HACA01018783">
    <property type="protein sequence ID" value="CDW36144.1"/>
    <property type="molecule type" value="Transcribed_RNA"/>
</dbReference>
<accession>A0A0K2UD15</accession>
<dbReference type="AlphaFoldDB" id="A0A0K2UD15"/>
<sequence length="28" mass="3387">MFWFNCICSTKRKKESLEVRKINIDPSL</sequence>
<reference evidence="1" key="1">
    <citation type="submission" date="2014-05" db="EMBL/GenBank/DDBJ databases">
        <authorList>
            <person name="Chronopoulou M."/>
        </authorList>
    </citation>
    <scope>NUCLEOTIDE SEQUENCE</scope>
    <source>
        <tissue evidence="1">Whole organism</tissue>
    </source>
</reference>
<proteinExistence type="predicted"/>
<name>A0A0K2UD15_LEPSM</name>